<evidence type="ECO:0000256" key="5">
    <source>
        <dbReference type="ARBA" id="ARBA00022837"/>
    </source>
</evidence>
<sequence>MAENAARFHSLRRKESNTEATLRSSHIEKVCEEERLEAVYKARNYNRCNILTWTGSMGDQEDSWPRLVTSIALRRGARLRSAQSGRAYVIICGSGGLRSRGPFPMDEVKIYRSRAFPCDHLHLLKLSVSQIKVTVISSQSKTPSELIKTVGEASDLSSGAMKQPAYYGIYIPRLVAEGKTKQRSDFNLERLIPSANWMKKAWMLSEEELLSSSGLDAVVFMRIVTFSLKVLLFAGVIGIFVLLPVNCSGDQLTNVDIVNISNNSLDVFTISNVKDGSHWLWFHFSAVYLITAYICSLLYYEYDYISSKRIDYFCSSKPLFHQFTILVRAIPASAGRNISDSVENFFTEYHPSTYLAHTVVHRTSKLRGLINDAKTHYRRLVRLQSNPSQINSNRGSCFGLFRRKVDLVDRYGKKLGDIEQHLRLEQSQVSSAGKEVPAAFVSFKSRYGAAIAMHMQQSNNPVHWVTEQAPEPHDVYWPFFSSTFMQRWISKLGVAVACFLLTALFFIPVLIVQGLTNLNQLQIWFPFLKSILTITFISQIITGYLPSLILQLFLKMVPPIMECLSSIQGYISLSDIKKSACFKVLWFTIWNVFFATVFSGTALLQLSLVFEPKTIPTRLAVAVPAQASFFIAYVVTSGWTSSLSELINLFALISSLVTKPFSGNSDEELEVPSIPYHQDIPRILFFVLLGITYFFLAPLIVPFLLVYFGLEYIVYRNQFINVYAPKYETGGKFWPIAHSCVIFSLVLMHAIAVGIFTLKGLPLASSLLVPLPILTLLFNDYCRKRFLPNFSAYSAETLIKKDRADENDPTMAEFLDKLVTAYADPALMPVSFTATADSLRRPLMSTAED</sequence>
<proteinExistence type="inferred from homology"/>
<comment type="similarity">
    <text evidence="2">Belongs to the CSC1 (TC 1.A.17) family.</text>
</comment>
<keyword evidence="6 10" id="KW-1133">Transmembrane helix</keyword>
<dbReference type="PANTHER" id="PTHR13018">
    <property type="entry name" value="PROBABLE MEMBRANE PROTEIN DUF221-RELATED"/>
    <property type="match status" value="1"/>
</dbReference>
<dbReference type="InterPro" id="IPR045122">
    <property type="entry name" value="Csc1-like"/>
</dbReference>
<keyword evidence="8 10" id="KW-0472">Membrane</keyword>
<evidence type="ECO:0000256" key="7">
    <source>
        <dbReference type="ARBA" id="ARBA00023065"/>
    </source>
</evidence>
<feature type="domain" description="CSC1/OSCA1-like 7TM region" evidence="11">
    <location>
        <begin position="491"/>
        <end position="756"/>
    </location>
</feature>
<accession>A0AAV6NQD5</accession>
<evidence type="ECO:0000313" key="14">
    <source>
        <dbReference type="EMBL" id="KAG6601453.1"/>
    </source>
</evidence>
<feature type="domain" description="CSC1/OSCA1-like N-terminal transmembrane" evidence="12">
    <location>
        <begin position="165"/>
        <end position="301"/>
    </location>
</feature>
<dbReference type="Proteomes" id="UP000685013">
    <property type="component" value="Chromosome 4"/>
</dbReference>
<feature type="domain" description="CSC1/OSCA1-like cytosolic" evidence="13">
    <location>
        <begin position="322"/>
        <end position="478"/>
    </location>
</feature>
<evidence type="ECO:0000259" key="11">
    <source>
        <dbReference type="Pfam" id="PF02714"/>
    </source>
</evidence>
<keyword evidence="7" id="KW-0406">Ion transport</keyword>
<evidence type="ECO:0000256" key="10">
    <source>
        <dbReference type="SAM" id="Phobius"/>
    </source>
</evidence>
<feature type="transmembrane region" description="Helical" evidence="10">
    <location>
        <begin position="219"/>
        <end position="243"/>
    </location>
</feature>
<evidence type="ECO:0000259" key="12">
    <source>
        <dbReference type="Pfam" id="PF13967"/>
    </source>
</evidence>
<feature type="non-terminal residue" evidence="14">
    <location>
        <position position="1"/>
    </location>
</feature>
<evidence type="ECO:0000256" key="3">
    <source>
        <dbReference type="ARBA" id="ARBA00022448"/>
    </source>
</evidence>
<comment type="subcellular location">
    <subcellularLocation>
        <location evidence="1">Membrane</location>
        <topology evidence="1">Multi-pass membrane protein</topology>
    </subcellularLocation>
</comment>
<name>A0AAV6NQD5_9ROSI</name>
<comment type="caution">
    <text evidence="14">The sequence shown here is derived from an EMBL/GenBank/DDBJ whole genome shotgun (WGS) entry which is preliminary data.</text>
</comment>
<evidence type="ECO:0000256" key="4">
    <source>
        <dbReference type="ARBA" id="ARBA00022692"/>
    </source>
</evidence>
<feature type="transmembrane region" description="Helical" evidence="10">
    <location>
        <begin position="619"/>
        <end position="639"/>
    </location>
</feature>
<evidence type="ECO:0000256" key="2">
    <source>
        <dbReference type="ARBA" id="ARBA00007779"/>
    </source>
</evidence>
<evidence type="ECO:0000259" key="13">
    <source>
        <dbReference type="Pfam" id="PF14703"/>
    </source>
</evidence>
<keyword evidence="4 10" id="KW-0812">Transmembrane</keyword>
<dbReference type="PANTHER" id="PTHR13018:SF104">
    <property type="entry name" value="ERD (EARLY-RESPONSIVE TO DEHYDRATION STRESS) FAMILY PROTEIN"/>
    <property type="match status" value="1"/>
</dbReference>
<dbReference type="InterPro" id="IPR032880">
    <property type="entry name" value="CSC1/OSCA1-like_N"/>
</dbReference>
<dbReference type="EMBL" id="JAGKQH010000004">
    <property type="protein sequence ID" value="KAG6601453.1"/>
    <property type="molecule type" value="Genomic_DNA"/>
</dbReference>
<feature type="transmembrane region" description="Helical" evidence="10">
    <location>
        <begin position="683"/>
        <end position="715"/>
    </location>
</feature>
<gene>
    <name evidence="14" type="ORF">SDJN03_06686</name>
</gene>
<evidence type="ECO:0000313" key="15">
    <source>
        <dbReference type="Proteomes" id="UP000685013"/>
    </source>
</evidence>
<dbReference type="Pfam" id="PF14703">
    <property type="entry name" value="PHM7_cyt"/>
    <property type="match status" value="1"/>
</dbReference>
<organism evidence="14 15">
    <name type="scientific">Cucurbita argyrosperma subsp. sororia</name>
    <dbReference type="NCBI Taxonomy" id="37648"/>
    <lineage>
        <taxon>Eukaryota</taxon>
        <taxon>Viridiplantae</taxon>
        <taxon>Streptophyta</taxon>
        <taxon>Embryophyta</taxon>
        <taxon>Tracheophyta</taxon>
        <taxon>Spermatophyta</taxon>
        <taxon>Magnoliopsida</taxon>
        <taxon>eudicotyledons</taxon>
        <taxon>Gunneridae</taxon>
        <taxon>Pentapetalae</taxon>
        <taxon>rosids</taxon>
        <taxon>fabids</taxon>
        <taxon>Cucurbitales</taxon>
        <taxon>Cucurbitaceae</taxon>
        <taxon>Cucurbiteae</taxon>
        <taxon>Cucurbita</taxon>
    </lineage>
</organism>
<dbReference type="Pfam" id="PF13967">
    <property type="entry name" value="RSN1_TM"/>
    <property type="match status" value="1"/>
</dbReference>
<dbReference type="GO" id="GO:0005227">
    <property type="term" value="F:calcium-activated cation channel activity"/>
    <property type="evidence" value="ECO:0007669"/>
    <property type="project" value="InterPro"/>
</dbReference>
<dbReference type="AlphaFoldDB" id="A0AAV6NQD5"/>
<feature type="transmembrane region" description="Helical" evidence="10">
    <location>
        <begin position="531"/>
        <end position="554"/>
    </location>
</feature>
<reference evidence="14 15" key="1">
    <citation type="journal article" date="2021" name="Hortic Res">
        <title>The domestication of Cucurbita argyrosperma as revealed by the genome of its wild relative.</title>
        <authorList>
            <person name="Barrera-Redondo J."/>
            <person name="Sanchez-de la Vega G."/>
            <person name="Aguirre-Liguori J.A."/>
            <person name="Castellanos-Morales G."/>
            <person name="Gutierrez-Guerrero Y.T."/>
            <person name="Aguirre-Dugua X."/>
            <person name="Aguirre-Planter E."/>
            <person name="Tenaillon M.I."/>
            <person name="Lira-Saade R."/>
            <person name="Eguiarte L.E."/>
        </authorList>
    </citation>
    <scope>NUCLEOTIDE SEQUENCE [LARGE SCALE GENOMIC DNA]</scope>
    <source>
        <strain evidence="14">JBR-2021</strain>
    </source>
</reference>
<protein>
    <submittedName>
        <fullName evidence="14">CSC1-like protein</fullName>
    </submittedName>
</protein>
<evidence type="ECO:0000256" key="8">
    <source>
        <dbReference type="ARBA" id="ARBA00023136"/>
    </source>
</evidence>
<keyword evidence="15" id="KW-1185">Reference proteome</keyword>
<evidence type="ECO:0000256" key="6">
    <source>
        <dbReference type="ARBA" id="ARBA00022989"/>
    </source>
</evidence>
<evidence type="ECO:0000256" key="9">
    <source>
        <dbReference type="ARBA" id="ARBA00023303"/>
    </source>
</evidence>
<keyword evidence="5" id="KW-0106">Calcium</keyword>
<keyword evidence="3" id="KW-0813">Transport</keyword>
<keyword evidence="9" id="KW-0407">Ion channel</keyword>
<feature type="transmembrane region" description="Helical" evidence="10">
    <location>
        <begin position="492"/>
        <end position="511"/>
    </location>
</feature>
<feature type="transmembrane region" description="Helical" evidence="10">
    <location>
        <begin position="763"/>
        <end position="782"/>
    </location>
</feature>
<feature type="transmembrane region" description="Helical" evidence="10">
    <location>
        <begin position="584"/>
        <end position="607"/>
    </location>
</feature>
<dbReference type="InterPro" id="IPR027815">
    <property type="entry name" value="CSC1/OSCA1-like_cyt"/>
</dbReference>
<feature type="transmembrane region" description="Helical" evidence="10">
    <location>
        <begin position="736"/>
        <end position="757"/>
    </location>
</feature>
<feature type="transmembrane region" description="Helical" evidence="10">
    <location>
        <begin position="279"/>
        <end position="300"/>
    </location>
</feature>
<dbReference type="GO" id="GO:0005886">
    <property type="term" value="C:plasma membrane"/>
    <property type="evidence" value="ECO:0007669"/>
    <property type="project" value="TreeGrafter"/>
</dbReference>
<evidence type="ECO:0000256" key="1">
    <source>
        <dbReference type="ARBA" id="ARBA00004141"/>
    </source>
</evidence>
<dbReference type="InterPro" id="IPR003864">
    <property type="entry name" value="CSC1/OSCA1-like_7TM"/>
</dbReference>
<dbReference type="Pfam" id="PF02714">
    <property type="entry name" value="RSN1_7TM"/>
    <property type="match status" value="1"/>
</dbReference>